<reference evidence="3" key="1">
    <citation type="journal article" date="2019" name="Int. J. Syst. Evol. Microbiol.">
        <title>The Global Catalogue of Microorganisms (GCM) 10K type strain sequencing project: providing services to taxonomists for standard genome sequencing and annotation.</title>
        <authorList>
            <consortium name="The Broad Institute Genomics Platform"/>
            <consortium name="The Broad Institute Genome Sequencing Center for Infectious Disease"/>
            <person name="Wu L."/>
            <person name="Ma J."/>
        </authorList>
    </citation>
    <scope>NUCLEOTIDE SEQUENCE [LARGE SCALE GENOMIC DNA]</scope>
    <source>
        <strain evidence="3">CGMCC 4.7246</strain>
    </source>
</reference>
<keyword evidence="1" id="KW-0732">Signal</keyword>
<evidence type="ECO:0000313" key="2">
    <source>
        <dbReference type="EMBL" id="MFC6088082.1"/>
    </source>
</evidence>
<gene>
    <name evidence="2" type="ORF">ACFP3R_02235</name>
</gene>
<organism evidence="2 3">
    <name type="scientific">Saccharothrix lopnurensis</name>
    <dbReference type="NCBI Taxonomy" id="1670621"/>
    <lineage>
        <taxon>Bacteria</taxon>
        <taxon>Bacillati</taxon>
        <taxon>Actinomycetota</taxon>
        <taxon>Actinomycetes</taxon>
        <taxon>Pseudonocardiales</taxon>
        <taxon>Pseudonocardiaceae</taxon>
        <taxon>Saccharothrix</taxon>
    </lineage>
</organism>
<evidence type="ECO:0000256" key="1">
    <source>
        <dbReference type="SAM" id="SignalP"/>
    </source>
</evidence>
<sequence>MKVVLKRRVAVAGALAAVLMTAACGGSGSSGSASGSSTAAAATTTTTAAADADPVEWAGTFCEGIGPTVEGVMNLLKTMFEGGAEDPAVQKKALLDYSGPAGKSLTEAGAKLEEMGAPSADSQELHDELVKFFSDSGVTLTQVNEELATLDPNDPEFATKLEQLGGDQADPSRLQEQVKKLQNDPVLGEAFKQAPQCVQMTEMLKSLGG</sequence>
<accession>A0ABW1NZF0</accession>
<keyword evidence="3" id="KW-1185">Reference proteome</keyword>
<dbReference type="Proteomes" id="UP001596220">
    <property type="component" value="Unassembled WGS sequence"/>
</dbReference>
<comment type="caution">
    <text evidence="2">The sequence shown here is derived from an EMBL/GenBank/DDBJ whole genome shotgun (WGS) entry which is preliminary data.</text>
</comment>
<dbReference type="RefSeq" id="WP_380632201.1">
    <property type="nucleotide sequence ID" value="NZ_JBHSQO010000002.1"/>
</dbReference>
<dbReference type="PROSITE" id="PS51257">
    <property type="entry name" value="PROKAR_LIPOPROTEIN"/>
    <property type="match status" value="1"/>
</dbReference>
<feature type="chain" id="PRO_5045063481" description="Lipoprotein" evidence="1">
    <location>
        <begin position="23"/>
        <end position="209"/>
    </location>
</feature>
<name>A0ABW1NZF0_9PSEU</name>
<feature type="signal peptide" evidence="1">
    <location>
        <begin position="1"/>
        <end position="22"/>
    </location>
</feature>
<proteinExistence type="predicted"/>
<protein>
    <recommendedName>
        <fullName evidence="4">Lipoprotein</fullName>
    </recommendedName>
</protein>
<dbReference type="EMBL" id="JBHSQO010000002">
    <property type="protein sequence ID" value="MFC6088082.1"/>
    <property type="molecule type" value="Genomic_DNA"/>
</dbReference>
<evidence type="ECO:0000313" key="3">
    <source>
        <dbReference type="Proteomes" id="UP001596220"/>
    </source>
</evidence>
<evidence type="ECO:0008006" key="4">
    <source>
        <dbReference type="Google" id="ProtNLM"/>
    </source>
</evidence>